<dbReference type="AlphaFoldDB" id="A0A368Y3F4"/>
<dbReference type="NCBIfam" id="TIGR04087">
    <property type="entry name" value="YqxM_for_SipW"/>
    <property type="match status" value="1"/>
</dbReference>
<keyword evidence="2" id="KW-0812">Transmembrane</keyword>
<feature type="transmembrane region" description="Helical" evidence="2">
    <location>
        <begin position="20"/>
        <end position="38"/>
    </location>
</feature>
<sequence length="296" mass="33904">MSFLKVLKTLQKKPAYGLQIYLILLICVMTLFSLTQFSSQTSAYFESKAANNHMINIGTWWDKSDLLFHQQPTFNESSCPNPTIAFTFKNQGFSMIGPSSYEIYFSEQEGKKGSKIFEDDILALGENQTLPLTFETEETGYYSIKLLQRQGYQGNEDTRTELWSDVIFIECVEELEEEQPPSEVEEDEVEDNDPPVKKDKKDKKQDNKPEEQENNKEPEVKEEETTNEAPKENIEAEIEKENEKVQETEDKKKTKEKSEEQVKAVEEEDIDGADSEAKVGDDGEKEEVAQGEEGSE</sequence>
<keyword evidence="2" id="KW-1133">Transmembrane helix</keyword>
<dbReference type="RefSeq" id="WP_114351835.1">
    <property type="nucleotide sequence ID" value="NZ_QPJJ01000003.1"/>
</dbReference>
<name>A0A368Y3F4_9BACI</name>
<keyword evidence="2" id="KW-0472">Membrane</keyword>
<feature type="compositionally biased region" description="Basic and acidic residues" evidence="1">
    <location>
        <begin position="275"/>
        <end position="288"/>
    </location>
</feature>
<evidence type="ECO:0000313" key="4">
    <source>
        <dbReference type="Proteomes" id="UP000252585"/>
    </source>
</evidence>
<proteinExistence type="predicted"/>
<gene>
    <name evidence="3" type="ORF">DFR57_1038</name>
</gene>
<organism evidence="3 4">
    <name type="scientific">Saliterribacillus persicus</name>
    <dbReference type="NCBI Taxonomy" id="930114"/>
    <lineage>
        <taxon>Bacteria</taxon>
        <taxon>Bacillati</taxon>
        <taxon>Bacillota</taxon>
        <taxon>Bacilli</taxon>
        <taxon>Bacillales</taxon>
        <taxon>Bacillaceae</taxon>
        <taxon>Saliterribacillus</taxon>
    </lineage>
</organism>
<protein>
    <submittedName>
        <fullName evidence="3">YqxM protein</fullName>
    </submittedName>
</protein>
<dbReference type="InterPro" id="IPR023848">
    <property type="entry name" value="TasA"/>
</dbReference>
<evidence type="ECO:0000256" key="2">
    <source>
        <dbReference type="SAM" id="Phobius"/>
    </source>
</evidence>
<dbReference type="Proteomes" id="UP000252585">
    <property type="component" value="Unassembled WGS sequence"/>
</dbReference>
<comment type="caution">
    <text evidence="3">The sequence shown here is derived from an EMBL/GenBank/DDBJ whole genome shotgun (WGS) entry which is preliminary data.</text>
</comment>
<feature type="compositionally biased region" description="Acidic residues" evidence="1">
    <location>
        <begin position="175"/>
        <end position="193"/>
    </location>
</feature>
<evidence type="ECO:0000313" key="3">
    <source>
        <dbReference type="EMBL" id="RCW74712.1"/>
    </source>
</evidence>
<dbReference type="GO" id="GO:0097311">
    <property type="term" value="C:bacterial biofilm matrix"/>
    <property type="evidence" value="ECO:0007669"/>
    <property type="project" value="InterPro"/>
</dbReference>
<accession>A0A368Y3F4</accession>
<evidence type="ECO:0000256" key="1">
    <source>
        <dbReference type="SAM" id="MobiDB-lite"/>
    </source>
</evidence>
<feature type="compositionally biased region" description="Basic and acidic residues" evidence="1">
    <location>
        <begin position="194"/>
        <end position="219"/>
    </location>
</feature>
<dbReference type="EMBL" id="QPJJ01000003">
    <property type="protein sequence ID" value="RCW74712.1"/>
    <property type="molecule type" value="Genomic_DNA"/>
</dbReference>
<feature type="region of interest" description="Disordered" evidence="1">
    <location>
        <begin position="175"/>
        <end position="296"/>
    </location>
</feature>
<feature type="compositionally biased region" description="Basic and acidic residues" evidence="1">
    <location>
        <begin position="229"/>
        <end position="265"/>
    </location>
</feature>
<keyword evidence="4" id="KW-1185">Reference proteome</keyword>
<dbReference type="OrthoDB" id="2707117at2"/>
<reference evidence="3 4" key="1">
    <citation type="submission" date="2018-07" db="EMBL/GenBank/DDBJ databases">
        <title>Genomic Encyclopedia of Type Strains, Phase IV (KMG-IV): sequencing the most valuable type-strain genomes for metagenomic binning, comparative biology and taxonomic classification.</title>
        <authorList>
            <person name="Goeker M."/>
        </authorList>
    </citation>
    <scope>NUCLEOTIDE SEQUENCE [LARGE SCALE GENOMIC DNA]</scope>
    <source>
        <strain evidence="3 4">DSM 27696</strain>
    </source>
</reference>